<reference evidence="1" key="1">
    <citation type="journal article" date="2021" name="PeerJ">
        <title>Extensive microbial diversity within the chicken gut microbiome revealed by metagenomics and culture.</title>
        <authorList>
            <person name="Gilroy R."/>
            <person name="Ravi A."/>
            <person name="Getino M."/>
            <person name="Pursley I."/>
            <person name="Horton D.L."/>
            <person name="Alikhan N.F."/>
            <person name="Baker D."/>
            <person name="Gharbi K."/>
            <person name="Hall N."/>
            <person name="Watson M."/>
            <person name="Adriaenssens E.M."/>
            <person name="Foster-Nyarko E."/>
            <person name="Jarju S."/>
            <person name="Secka A."/>
            <person name="Antonio M."/>
            <person name="Oren A."/>
            <person name="Chaudhuri R.R."/>
            <person name="La Ragione R."/>
            <person name="Hildebrand F."/>
            <person name="Pallen M.J."/>
        </authorList>
    </citation>
    <scope>NUCLEOTIDE SEQUENCE</scope>
    <source>
        <strain evidence="1">ChiGjej2B2-7701</strain>
    </source>
</reference>
<sequence>MEENETRQDITVVNDGQGLLFLGDPKAIKRWLDEQGLTSKQFTTKAIKTAGDALVSLGEAKQQSGRWVKLTKESAELVKKYGKPGTIQKGVAQNAKGRAVKWLEFYNPSQLFTPAMAAGVGGMMTQMALEQAIQEITDYLAAIDEKVDDLLQDQKDTTIASLMGAALEVDEAAAVRDATGTLSDTAWSKVSPCAQTTSRALAYALTKLKGLSDKAERAKSIEDVGHAVEKLPDETRAWLDVIARSIQTRDRLSVIELERAYAELPEVLEQHRAAIVEARKHRLTNVQNGIGAFRQSLEGTAQRLRDQKLFHPRIVNRSLEVIDATVKDIDGFAGQLNIEISQKTIERARAWNELAGEAIVEVAEGAAANAVELGGKVADGAQMLGGAIADGAGTLGEAAGKGIAELGAGASEGAKAIGEALNNVDVSQVLDALPIKLPFGKK</sequence>
<name>A0A921LPM4_9ACTN</name>
<proteinExistence type="predicted"/>
<reference evidence="1" key="2">
    <citation type="submission" date="2021-09" db="EMBL/GenBank/DDBJ databases">
        <authorList>
            <person name="Gilroy R."/>
        </authorList>
    </citation>
    <scope>NUCLEOTIDE SEQUENCE</scope>
    <source>
        <strain evidence="1">ChiGjej2B2-7701</strain>
    </source>
</reference>
<accession>A0A921LPM4</accession>
<gene>
    <name evidence="1" type="ORF">K8U80_01530</name>
</gene>
<evidence type="ECO:0000313" key="2">
    <source>
        <dbReference type="Proteomes" id="UP000746751"/>
    </source>
</evidence>
<dbReference type="Proteomes" id="UP000746751">
    <property type="component" value="Unassembled WGS sequence"/>
</dbReference>
<comment type="caution">
    <text evidence="1">The sequence shown here is derived from an EMBL/GenBank/DDBJ whole genome shotgun (WGS) entry which is preliminary data.</text>
</comment>
<protein>
    <submittedName>
        <fullName evidence="1">Uncharacterized protein</fullName>
    </submittedName>
</protein>
<dbReference type="AlphaFoldDB" id="A0A921LPM4"/>
<dbReference type="EMBL" id="DYVF01000013">
    <property type="protein sequence ID" value="HJG30056.1"/>
    <property type="molecule type" value="Genomic_DNA"/>
</dbReference>
<evidence type="ECO:0000313" key="1">
    <source>
        <dbReference type="EMBL" id="HJG30056.1"/>
    </source>
</evidence>
<organism evidence="1 2">
    <name type="scientific">Collinsella ihumii</name>
    <dbReference type="NCBI Taxonomy" id="1720204"/>
    <lineage>
        <taxon>Bacteria</taxon>
        <taxon>Bacillati</taxon>
        <taxon>Actinomycetota</taxon>
        <taxon>Coriobacteriia</taxon>
        <taxon>Coriobacteriales</taxon>
        <taxon>Coriobacteriaceae</taxon>
        <taxon>Collinsella</taxon>
    </lineage>
</organism>